<dbReference type="CDD" id="cd07341">
    <property type="entry name" value="M56_BlaR1_MecR1_like"/>
    <property type="match status" value="1"/>
</dbReference>
<dbReference type="OrthoDB" id="15218at2"/>
<feature type="transmembrane region" description="Helical" evidence="2">
    <location>
        <begin position="112"/>
        <end position="134"/>
    </location>
</feature>
<feature type="compositionally biased region" description="Polar residues" evidence="1">
    <location>
        <begin position="555"/>
        <end position="564"/>
    </location>
</feature>
<proteinExistence type="predicted"/>
<dbReference type="PANTHER" id="PTHR34978:SF3">
    <property type="entry name" value="SLR0241 PROTEIN"/>
    <property type="match status" value="1"/>
</dbReference>
<dbReference type="AlphaFoldDB" id="A0A368KC54"/>
<evidence type="ECO:0000259" key="3">
    <source>
        <dbReference type="Pfam" id="PF05569"/>
    </source>
</evidence>
<reference evidence="4 5" key="1">
    <citation type="submission" date="2018-05" db="EMBL/GenBank/DDBJ databases">
        <title>Draft genome sequence of Rhodanobacter denitrificans Yn1 isolated from gold copper mine.</title>
        <authorList>
            <person name="Yang N."/>
            <person name="Mazhar H.S."/>
            <person name="Rensing C."/>
        </authorList>
    </citation>
    <scope>NUCLEOTIDE SEQUENCE [LARGE SCALE GENOMIC DNA]</scope>
    <source>
        <strain evidence="4 5">Yn1</strain>
    </source>
</reference>
<accession>A0A368KC54</accession>
<dbReference type="Pfam" id="PF05569">
    <property type="entry name" value="Peptidase_M56"/>
    <property type="match status" value="1"/>
</dbReference>
<name>A0A368KC54_9GAMM</name>
<evidence type="ECO:0000313" key="5">
    <source>
        <dbReference type="Proteomes" id="UP000252387"/>
    </source>
</evidence>
<feature type="transmembrane region" description="Helical" evidence="2">
    <location>
        <begin position="318"/>
        <end position="335"/>
    </location>
</feature>
<evidence type="ECO:0000256" key="1">
    <source>
        <dbReference type="SAM" id="MobiDB-lite"/>
    </source>
</evidence>
<protein>
    <submittedName>
        <fullName evidence="4">Peptidase M56</fullName>
    </submittedName>
</protein>
<dbReference type="EMBL" id="QFWQ01000006">
    <property type="protein sequence ID" value="RCS29519.1"/>
    <property type="molecule type" value="Genomic_DNA"/>
</dbReference>
<feature type="compositionally biased region" description="Pro residues" evidence="1">
    <location>
        <begin position="355"/>
        <end position="389"/>
    </location>
</feature>
<evidence type="ECO:0000313" key="4">
    <source>
        <dbReference type="EMBL" id="RCS29519.1"/>
    </source>
</evidence>
<dbReference type="PANTHER" id="PTHR34978">
    <property type="entry name" value="POSSIBLE SENSOR-TRANSDUCER PROTEIN BLAR"/>
    <property type="match status" value="1"/>
</dbReference>
<keyword evidence="2" id="KW-0472">Membrane</keyword>
<gene>
    <name evidence="4" type="ORF">DEO45_10110</name>
</gene>
<keyword evidence="2" id="KW-1133">Transmembrane helix</keyword>
<feature type="transmembrane region" description="Helical" evidence="2">
    <location>
        <begin position="15"/>
        <end position="33"/>
    </location>
</feature>
<dbReference type="InterPro" id="IPR052173">
    <property type="entry name" value="Beta-lactam_resp_regulator"/>
</dbReference>
<comment type="caution">
    <text evidence="4">The sequence shown here is derived from an EMBL/GenBank/DDBJ whole genome shotgun (WGS) entry which is preliminary data.</text>
</comment>
<keyword evidence="2" id="KW-0812">Transmembrane</keyword>
<dbReference type="Proteomes" id="UP000252387">
    <property type="component" value="Unassembled WGS sequence"/>
</dbReference>
<feature type="region of interest" description="Disordered" evidence="1">
    <location>
        <begin position="519"/>
        <end position="596"/>
    </location>
</feature>
<organism evidence="4 5">
    <name type="scientific">Rhodanobacter denitrificans</name>
    <dbReference type="NCBI Taxonomy" id="666685"/>
    <lineage>
        <taxon>Bacteria</taxon>
        <taxon>Pseudomonadati</taxon>
        <taxon>Pseudomonadota</taxon>
        <taxon>Gammaproteobacteria</taxon>
        <taxon>Lysobacterales</taxon>
        <taxon>Rhodanobacteraceae</taxon>
        <taxon>Rhodanobacter</taxon>
    </lineage>
</organism>
<dbReference type="InterPro" id="IPR008756">
    <property type="entry name" value="Peptidase_M56"/>
</dbReference>
<feature type="domain" description="Peptidase M56" evidence="3">
    <location>
        <begin position="16"/>
        <end position="305"/>
    </location>
</feature>
<sequence length="618" mass="66184">MDALDHLADTLLTRLVWTSIQAALLIGVICLLGRCWPRLSAAMRCMLWWLVAAQLLLGLLWHAPLELPLLPPAPLEATAPAMPPAAFFATAAAPGDTAPSTSPAASPATPALSWRTGIALSWLAALLLQALVALRQWRQARCLLRESQPLRDVSLQALCARQARQLGLRRCPRLRVSDAIVSPQVTGLWRPTVLLPTGHALSADEAAMAIAHELAHLRRGDLWLAWVPALAQCLYCFHPLVRWAMREYAINRESACDAQVLRHDRAAPQDYGRLLLRLGVAQPMHAGLAGASPSFHNLKRRLTMLQQTVNQPPSRARGWLLVAAIALVGVLPYRVTAAAADNTPAASTSTQANLLPPPPPPPAPPAAPLPAVPPVPPPPPPPPPPPAPPHDISGLRVHHANVAIHTDASEGFALLDGDAAIVNGSDVDLAAAKRLQRNGRPTMWFRRGDKAYLIDDPAYVQRAKAAYAPVDTLARQQGELGGEQGALGGKQGALGAQQGTLGARQGQLAGQRAMLASQQAMLATQSSQHERSAETQANHAKLDTSEQELDRQQEKLSQQQSALGRQQAELGKQQEALGAQQEALGKRQEQATNQANRQIGKLLDEAIAKGVAKPTALR</sequence>
<feature type="compositionally biased region" description="Low complexity" evidence="1">
    <location>
        <begin position="570"/>
        <end position="583"/>
    </location>
</feature>
<dbReference type="RefSeq" id="WP_114343121.1">
    <property type="nucleotide sequence ID" value="NZ_QFWQ01000006.1"/>
</dbReference>
<feature type="transmembrane region" description="Helical" evidence="2">
    <location>
        <begin position="45"/>
        <end position="63"/>
    </location>
</feature>
<keyword evidence="5" id="KW-1185">Reference proteome</keyword>
<feature type="compositionally biased region" description="Basic and acidic residues" evidence="1">
    <location>
        <begin position="540"/>
        <end position="554"/>
    </location>
</feature>
<evidence type="ECO:0000256" key="2">
    <source>
        <dbReference type="SAM" id="Phobius"/>
    </source>
</evidence>
<feature type="region of interest" description="Disordered" evidence="1">
    <location>
        <begin position="342"/>
        <end position="393"/>
    </location>
</feature>